<evidence type="ECO:0000256" key="2">
    <source>
        <dbReference type="ARBA" id="ARBA00022475"/>
    </source>
</evidence>
<organism evidence="7 8">
    <name type="scientific">Nocardioides donggukensis</name>
    <dbReference type="NCBI Taxonomy" id="2774019"/>
    <lineage>
        <taxon>Bacteria</taxon>
        <taxon>Bacillati</taxon>
        <taxon>Actinomycetota</taxon>
        <taxon>Actinomycetes</taxon>
        <taxon>Propionibacteriales</taxon>
        <taxon>Nocardioidaceae</taxon>
        <taxon>Nocardioides</taxon>
    </lineage>
</organism>
<dbReference type="EMBL" id="JACYXZ010000002">
    <property type="protein sequence ID" value="MBD8869592.1"/>
    <property type="molecule type" value="Genomic_DNA"/>
</dbReference>
<comment type="subcellular location">
    <subcellularLocation>
        <location evidence="1">Cell membrane</location>
        <topology evidence="1">Multi-pass membrane protein</topology>
    </subcellularLocation>
</comment>
<dbReference type="GO" id="GO:0005886">
    <property type="term" value="C:plasma membrane"/>
    <property type="evidence" value="ECO:0007669"/>
    <property type="project" value="UniProtKB-SubCell"/>
</dbReference>
<keyword evidence="4" id="KW-1133">Transmembrane helix</keyword>
<accession>A0A927K2Y4</accession>
<evidence type="ECO:0000256" key="4">
    <source>
        <dbReference type="ARBA" id="ARBA00022989"/>
    </source>
</evidence>
<dbReference type="RefSeq" id="WP_192142402.1">
    <property type="nucleotide sequence ID" value="NZ_JACYXZ010000002.1"/>
</dbReference>
<name>A0A927K2Y4_9ACTN</name>
<protein>
    <submittedName>
        <fullName evidence="7">PLDc N-terminal domain-containing protein</fullName>
    </submittedName>
</protein>
<gene>
    <name evidence="7" type="ORF">IE331_08145</name>
</gene>
<evidence type="ECO:0000256" key="1">
    <source>
        <dbReference type="ARBA" id="ARBA00004651"/>
    </source>
</evidence>
<evidence type="ECO:0000313" key="7">
    <source>
        <dbReference type="EMBL" id="MBD8869592.1"/>
    </source>
</evidence>
<keyword evidence="8" id="KW-1185">Reference proteome</keyword>
<keyword evidence="3" id="KW-0812">Transmembrane</keyword>
<evidence type="ECO:0000256" key="3">
    <source>
        <dbReference type="ARBA" id="ARBA00022692"/>
    </source>
</evidence>
<proteinExistence type="predicted"/>
<reference evidence="7" key="1">
    <citation type="submission" date="2020-09" db="EMBL/GenBank/DDBJ databases">
        <title>Nocardioides sp. strain MJB4 16S ribosomal RNA gene Genome sequencing and assembly.</title>
        <authorList>
            <person name="Kim I."/>
        </authorList>
    </citation>
    <scope>NUCLEOTIDE SEQUENCE</scope>
    <source>
        <strain evidence="7">MJB4</strain>
    </source>
</reference>
<evidence type="ECO:0000259" key="6">
    <source>
        <dbReference type="Pfam" id="PF13396"/>
    </source>
</evidence>
<keyword evidence="5" id="KW-0472">Membrane</keyword>
<dbReference type="AlphaFoldDB" id="A0A927K2Y4"/>
<feature type="domain" description="Cardiolipin synthase N-terminal" evidence="6">
    <location>
        <begin position="30"/>
        <end position="71"/>
    </location>
</feature>
<comment type="caution">
    <text evidence="7">The sequence shown here is derived from an EMBL/GenBank/DDBJ whole genome shotgun (WGS) entry which is preliminary data.</text>
</comment>
<keyword evidence="2" id="KW-1003">Cell membrane</keyword>
<evidence type="ECO:0000313" key="8">
    <source>
        <dbReference type="Proteomes" id="UP000616839"/>
    </source>
</evidence>
<sequence length="74" mass="7942">MPASIKQWSDLSPGQQKVVAVIGVAEALATTAALWDLARRPRSEVRGPKWLWALGVTVQPVGPLAYFAGGRRTS</sequence>
<evidence type="ECO:0000256" key="5">
    <source>
        <dbReference type="ARBA" id="ARBA00023136"/>
    </source>
</evidence>
<dbReference type="Pfam" id="PF13396">
    <property type="entry name" value="PLDc_N"/>
    <property type="match status" value="1"/>
</dbReference>
<dbReference type="Proteomes" id="UP000616839">
    <property type="component" value="Unassembled WGS sequence"/>
</dbReference>
<dbReference type="InterPro" id="IPR027379">
    <property type="entry name" value="CLS_N"/>
</dbReference>